<dbReference type="InterPro" id="IPR046636">
    <property type="entry name" value="DUF6748"/>
</dbReference>
<gene>
    <name evidence="2" type="ORF">COO91_09851</name>
</gene>
<accession>A0A2K8T7J8</accession>
<dbReference type="KEGG" id="nfl:COO91_09851"/>
<feature type="domain" description="DUF6748" evidence="1">
    <location>
        <begin position="119"/>
        <end position="314"/>
    </location>
</feature>
<keyword evidence="3" id="KW-1185">Reference proteome</keyword>
<reference evidence="2 3" key="1">
    <citation type="submission" date="2017-11" db="EMBL/GenBank/DDBJ databases">
        <title>Complete genome of a free-living desiccation-tolerant cyanobacterium and its photosynthetic adaptation to extreme terrestrial habitat.</title>
        <authorList>
            <person name="Shang J."/>
        </authorList>
    </citation>
    <scope>NUCLEOTIDE SEQUENCE [LARGE SCALE GENOMIC DNA]</scope>
    <source>
        <strain evidence="2 3">CCNUN1</strain>
        <plasmid evidence="3">pnfsy06</plasmid>
    </source>
</reference>
<geneLocation type="plasmid" evidence="3">
    <name>pnfsy06</name>
</geneLocation>
<keyword evidence="2" id="KW-0614">Plasmid</keyword>
<evidence type="ECO:0000313" key="2">
    <source>
        <dbReference type="EMBL" id="AUB43667.1"/>
    </source>
</evidence>
<evidence type="ECO:0000313" key="3">
    <source>
        <dbReference type="Proteomes" id="UP000232003"/>
    </source>
</evidence>
<dbReference type="AlphaFoldDB" id="A0A2K8T7J8"/>
<protein>
    <recommendedName>
        <fullName evidence="1">DUF6748 domain-containing protein</fullName>
    </recommendedName>
</protein>
<name>A0A2K8T7J8_9NOSO</name>
<dbReference type="Proteomes" id="UP000232003">
    <property type="component" value="Plasmid pNFSY06"/>
</dbReference>
<organism evidence="2 3">
    <name type="scientific">Nostoc flagelliforme CCNUN1</name>
    <dbReference type="NCBI Taxonomy" id="2038116"/>
    <lineage>
        <taxon>Bacteria</taxon>
        <taxon>Bacillati</taxon>
        <taxon>Cyanobacteriota</taxon>
        <taxon>Cyanophyceae</taxon>
        <taxon>Nostocales</taxon>
        <taxon>Nostocaceae</taxon>
        <taxon>Nostoc</taxon>
    </lineage>
</organism>
<dbReference type="InterPro" id="IPR040405">
    <property type="entry name" value="DDB_G0275255-like"/>
</dbReference>
<sequence length="315" mass="35177">MRSRLTDIFTIAEFFLNHSENCNNSPKYYIDDSGIIFFVFSSNFLNSYFNKSIEPLNKIKASMNKISLNYKYSIISLLSALVISNAFFSKASAQSISTPDTTDSVAATVENQEFPQWGYYTVRRDFRKCAFPICGGYFIKQVNLKATPCLDGVFRSECYVSAIDWSSLKVPPSQLVKIQNDDGSRVILRGNIVPVTFPRFGEFGNLRVKEAFYAATSVPAKGTFVALKDNGIRCITTPCFSTDNLVLNKPYISQVSSIDLSQTGATQKQLDAATSEIFDQGLIAVGKIEVVENVDPTKRDTKFVATQFYLRVEPN</sequence>
<proteinExistence type="predicted"/>
<dbReference type="Pfam" id="PF20533">
    <property type="entry name" value="DUF6748"/>
    <property type="match status" value="1"/>
</dbReference>
<evidence type="ECO:0000259" key="1">
    <source>
        <dbReference type="Pfam" id="PF20533"/>
    </source>
</evidence>
<dbReference type="PANTHER" id="PTHR34411">
    <property type="entry name" value="DUF6748 DOMAIN-CONTAINING PROTEIN-RELATED"/>
    <property type="match status" value="1"/>
</dbReference>
<dbReference type="EMBL" id="CP024791">
    <property type="protein sequence ID" value="AUB43667.1"/>
    <property type="molecule type" value="Genomic_DNA"/>
</dbReference>